<comment type="catalytic activity">
    <reaction evidence="8">
        <text>13-octadecanoyloxy-octadecanoate + H2O = 13-hydroxy-octadecanoate + octadecanoate + H(+)</text>
        <dbReference type="Rhea" id="RHEA:52084"/>
        <dbReference type="ChEBI" id="CHEBI:15377"/>
        <dbReference type="ChEBI" id="CHEBI:15378"/>
        <dbReference type="ChEBI" id="CHEBI:25629"/>
        <dbReference type="ChEBI" id="CHEBI:136304"/>
        <dbReference type="ChEBI" id="CHEBI:136335"/>
    </reaction>
    <physiologicalReaction direction="left-to-right" evidence="8">
        <dbReference type="Rhea" id="RHEA:52085"/>
    </physiologicalReaction>
</comment>
<evidence type="ECO:0000313" key="17">
    <source>
        <dbReference type="EMBL" id="OWR55646.1"/>
    </source>
</evidence>
<comment type="subcellular location">
    <subcellularLocation>
        <location evidence="2">Endomembrane system</location>
        <topology evidence="2">Multi-pass membrane protein</topology>
    </subcellularLocation>
</comment>
<comment type="catalytic activity">
    <reaction evidence="9">
        <text>9-hexadecanoyloxy-octadecanoate + H2O = 9-hydroxy-octadecanoate + hexadecanoate + H(+)</text>
        <dbReference type="Rhea" id="RHEA:52052"/>
        <dbReference type="ChEBI" id="CHEBI:7896"/>
        <dbReference type="ChEBI" id="CHEBI:15377"/>
        <dbReference type="ChEBI" id="CHEBI:15378"/>
        <dbReference type="ChEBI" id="CHEBI:83670"/>
        <dbReference type="ChEBI" id="CHEBI:136286"/>
    </reaction>
    <physiologicalReaction direction="left-to-right" evidence="9">
        <dbReference type="Rhea" id="RHEA:52053"/>
    </physiologicalReaction>
</comment>
<comment type="catalytic activity">
    <reaction evidence="16">
        <text>12-(9Z-hexadecenoyloxy)-octadecanoate + H2O = 12-hydroxyoctadecanoate + (9Z)-hexadecenoate + H(+)</text>
        <dbReference type="Rhea" id="RHEA:52072"/>
        <dbReference type="ChEBI" id="CHEBI:15377"/>
        <dbReference type="ChEBI" id="CHEBI:15378"/>
        <dbReference type="ChEBI" id="CHEBI:32372"/>
        <dbReference type="ChEBI" id="CHEBI:84201"/>
        <dbReference type="ChEBI" id="CHEBI:136312"/>
    </reaction>
    <physiologicalReaction direction="left-to-right" evidence="16">
        <dbReference type="Rhea" id="RHEA:52073"/>
    </physiologicalReaction>
</comment>
<comment type="catalytic activity">
    <reaction evidence="1">
        <text>9-(9Z-hexadecenoyloxy)-octadecanoate + H2O = (9Z)-hexadecenoate + 9-hydroxy-octadecanoate + H(+)</text>
        <dbReference type="Rhea" id="RHEA:52068"/>
        <dbReference type="ChEBI" id="CHEBI:15377"/>
        <dbReference type="ChEBI" id="CHEBI:15378"/>
        <dbReference type="ChEBI" id="CHEBI:32372"/>
        <dbReference type="ChEBI" id="CHEBI:136286"/>
        <dbReference type="ChEBI" id="CHEBI:136309"/>
    </reaction>
    <physiologicalReaction direction="left-to-right" evidence="1">
        <dbReference type="Rhea" id="RHEA:52069"/>
    </physiologicalReaction>
</comment>
<evidence type="ECO:0000256" key="14">
    <source>
        <dbReference type="ARBA" id="ARBA00049296"/>
    </source>
</evidence>
<organism evidence="17 18">
    <name type="scientific">Danaus plexippus plexippus</name>
    <dbReference type="NCBI Taxonomy" id="278856"/>
    <lineage>
        <taxon>Eukaryota</taxon>
        <taxon>Metazoa</taxon>
        <taxon>Ecdysozoa</taxon>
        <taxon>Arthropoda</taxon>
        <taxon>Hexapoda</taxon>
        <taxon>Insecta</taxon>
        <taxon>Pterygota</taxon>
        <taxon>Neoptera</taxon>
        <taxon>Endopterygota</taxon>
        <taxon>Lepidoptera</taxon>
        <taxon>Glossata</taxon>
        <taxon>Ditrysia</taxon>
        <taxon>Papilionoidea</taxon>
        <taxon>Nymphalidae</taxon>
        <taxon>Danainae</taxon>
        <taxon>Danaini</taxon>
        <taxon>Danaina</taxon>
        <taxon>Danaus</taxon>
        <taxon>Danaus</taxon>
    </lineage>
</organism>
<evidence type="ECO:0000313" key="18">
    <source>
        <dbReference type="Proteomes" id="UP000007151"/>
    </source>
</evidence>
<comment type="catalytic activity">
    <reaction evidence="11">
        <text>12-(9Z-octadecenoyloxy)-octadecanoate + H2O = 12-hydroxyoctadecanoate + (9Z)-octadecenoate + H(+)</text>
        <dbReference type="Rhea" id="RHEA:52060"/>
        <dbReference type="ChEBI" id="CHEBI:15377"/>
        <dbReference type="ChEBI" id="CHEBI:15378"/>
        <dbReference type="ChEBI" id="CHEBI:30823"/>
        <dbReference type="ChEBI" id="CHEBI:84201"/>
        <dbReference type="ChEBI" id="CHEBI:136302"/>
    </reaction>
    <physiologicalReaction direction="left-to-right" evidence="11">
        <dbReference type="Rhea" id="RHEA:52061"/>
    </physiologicalReaction>
</comment>
<evidence type="ECO:0000256" key="2">
    <source>
        <dbReference type="ARBA" id="ARBA00004127"/>
    </source>
</evidence>
<dbReference type="eggNOG" id="KOG3989">
    <property type="taxonomic scope" value="Eukaryota"/>
</dbReference>
<dbReference type="GO" id="GO:0016020">
    <property type="term" value="C:membrane"/>
    <property type="evidence" value="ECO:0007669"/>
    <property type="project" value="InterPro"/>
</dbReference>
<evidence type="ECO:0000256" key="6">
    <source>
        <dbReference type="ARBA" id="ARBA00023136"/>
    </source>
</evidence>
<keyword evidence="6" id="KW-0472">Membrane</keyword>
<name>A0A212FPH7_DANPL</name>
<dbReference type="Proteomes" id="UP000007151">
    <property type="component" value="Unassembled WGS sequence"/>
</dbReference>
<evidence type="ECO:0000256" key="8">
    <source>
        <dbReference type="ARBA" id="ARBA00047427"/>
    </source>
</evidence>
<comment type="catalytic activity">
    <reaction evidence="14">
        <text>13-(9Z-octadecenoyloxy)-octadecanoate + H2O = 13-hydroxy-octadecanoate + (9Z)-octadecenoate + H(+)</text>
        <dbReference type="Rhea" id="RHEA:52064"/>
        <dbReference type="ChEBI" id="CHEBI:15377"/>
        <dbReference type="ChEBI" id="CHEBI:15378"/>
        <dbReference type="ChEBI" id="CHEBI:30823"/>
        <dbReference type="ChEBI" id="CHEBI:136303"/>
        <dbReference type="ChEBI" id="CHEBI:136304"/>
    </reaction>
    <physiologicalReaction direction="left-to-right" evidence="14">
        <dbReference type="Rhea" id="RHEA:52065"/>
    </physiologicalReaction>
</comment>
<keyword evidence="18" id="KW-1185">Reference proteome</keyword>
<protein>
    <submittedName>
        <fullName evidence="17">Androgen-dependent TPF1-regulating protein</fullName>
    </submittedName>
</protein>
<comment type="catalytic activity">
    <reaction evidence="7">
        <text>12-hexadecanoyloxy-octadecanoate + H2O = 12-hydroxyoctadecanoate + hexadecanoate + H(+)</text>
        <dbReference type="Rhea" id="RHEA:52056"/>
        <dbReference type="ChEBI" id="CHEBI:7896"/>
        <dbReference type="ChEBI" id="CHEBI:15377"/>
        <dbReference type="ChEBI" id="CHEBI:15378"/>
        <dbReference type="ChEBI" id="CHEBI:83677"/>
        <dbReference type="ChEBI" id="CHEBI:84201"/>
    </reaction>
    <physiologicalReaction direction="left-to-right" evidence="7">
        <dbReference type="Rhea" id="RHEA:52057"/>
    </physiologicalReaction>
</comment>
<dbReference type="Pfam" id="PF04750">
    <property type="entry name" value="Far-17a_AIG1"/>
    <property type="match status" value="1"/>
</dbReference>
<keyword evidence="5" id="KW-1133">Transmembrane helix</keyword>
<comment type="caution">
    <text evidence="17">The sequence shown here is derived from an EMBL/GenBank/DDBJ whole genome shotgun (WGS) entry which is preliminary data.</text>
</comment>
<evidence type="ECO:0000256" key="7">
    <source>
        <dbReference type="ARBA" id="ARBA00047368"/>
    </source>
</evidence>
<evidence type="ECO:0000256" key="15">
    <source>
        <dbReference type="ARBA" id="ARBA00049322"/>
    </source>
</evidence>
<dbReference type="InterPro" id="IPR006838">
    <property type="entry name" value="ADTRP_AIG1"/>
</dbReference>
<evidence type="ECO:0000256" key="13">
    <source>
        <dbReference type="ARBA" id="ARBA00049221"/>
    </source>
</evidence>
<dbReference type="EMBL" id="AGBW02002272">
    <property type="protein sequence ID" value="OWR55646.1"/>
    <property type="molecule type" value="Genomic_DNA"/>
</dbReference>
<proteinExistence type="inferred from homology"/>
<evidence type="ECO:0000256" key="16">
    <source>
        <dbReference type="ARBA" id="ARBA00049428"/>
    </source>
</evidence>
<evidence type="ECO:0000256" key="5">
    <source>
        <dbReference type="ARBA" id="ARBA00022989"/>
    </source>
</evidence>
<accession>A0A212FPH7</accession>
<comment type="catalytic activity">
    <reaction evidence="10">
        <text>12-octadecanoyloxy-octadecanoate + H2O = 12-hydroxyoctadecanoate + octadecanoate + H(+)</text>
        <dbReference type="Rhea" id="RHEA:52080"/>
        <dbReference type="ChEBI" id="CHEBI:15377"/>
        <dbReference type="ChEBI" id="CHEBI:15378"/>
        <dbReference type="ChEBI" id="CHEBI:25629"/>
        <dbReference type="ChEBI" id="CHEBI:84201"/>
        <dbReference type="ChEBI" id="CHEBI:136330"/>
    </reaction>
    <physiologicalReaction direction="left-to-right" evidence="10">
        <dbReference type="Rhea" id="RHEA:52081"/>
    </physiologicalReaction>
</comment>
<reference evidence="17 18" key="1">
    <citation type="journal article" date="2011" name="Cell">
        <title>The monarch butterfly genome yields insights into long-distance migration.</title>
        <authorList>
            <person name="Zhan S."/>
            <person name="Merlin C."/>
            <person name="Boore J.L."/>
            <person name="Reppert S.M."/>
        </authorList>
    </citation>
    <scope>NUCLEOTIDE SEQUENCE [LARGE SCALE GENOMIC DNA]</scope>
    <source>
        <strain evidence="17">F-2</strain>
    </source>
</reference>
<keyword evidence="4" id="KW-0812">Transmembrane</keyword>
<evidence type="ECO:0000256" key="4">
    <source>
        <dbReference type="ARBA" id="ARBA00022692"/>
    </source>
</evidence>
<evidence type="ECO:0000256" key="9">
    <source>
        <dbReference type="ARBA" id="ARBA00047863"/>
    </source>
</evidence>
<comment type="similarity">
    <text evidence="3">Belongs to the AIG1 family.</text>
</comment>
<dbReference type="PANTHER" id="PTHR10989">
    <property type="entry name" value="ANDROGEN-INDUCED PROTEIN 1-RELATED"/>
    <property type="match status" value="1"/>
</dbReference>
<evidence type="ECO:0000256" key="3">
    <source>
        <dbReference type="ARBA" id="ARBA00009300"/>
    </source>
</evidence>
<comment type="catalytic activity">
    <reaction evidence="13">
        <text>9-octadecanoyloxy-octadecanoate + H2O = 9-hydroxy-octadecanoate + octadecanoate + H(+)</text>
        <dbReference type="Rhea" id="RHEA:52096"/>
        <dbReference type="ChEBI" id="CHEBI:15377"/>
        <dbReference type="ChEBI" id="CHEBI:15378"/>
        <dbReference type="ChEBI" id="CHEBI:25629"/>
        <dbReference type="ChEBI" id="CHEBI:136286"/>
        <dbReference type="ChEBI" id="CHEBI:136373"/>
    </reaction>
    <physiologicalReaction direction="left-to-right" evidence="13">
        <dbReference type="Rhea" id="RHEA:52097"/>
    </physiologicalReaction>
</comment>
<comment type="catalytic activity">
    <reaction evidence="15">
        <text>13-(9Z-hexadecenoyloxy)-octadecanoate + H2O = 13-hydroxy-octadecanoate + (9Z)-hexadecenoate + H(+)</text>
        <dbReference type="Rhea" id="RHEA:52076"/>
        <dbReference type="ChEBI" id="CHEBI:15377"/>
        <dbReference type="ChEBI" id="CHEBI:15378"/>
        <dbReference type="ChEBI" id="CHEBI:32372"/>
        <dbReference type="ChEBI" id="CHEBI:136304"/>
        <dbReference type="ChEBI" id="CHEBI:136315"/>
    </reaction>
    <physiologicalReaction direction="left-to-right" evidence="15">
        <dbReference type="Rhea" id="RHEA:52077"/>
    </physiologicalReaction>
</comment>
<dbReference type="PANTHER" id="PTHR10989:SF16">
    <property type="entry name" value="AT02829P-RELATED"/>
    <property type="match status" value="1"/>
</dbReference>
<evidence type="ECO:0000256" key="11">
    <source>
        <dbReference type="ARBA" id="ARBA00048701"/>
    </source>
</evidence>
<evidence type="ECO:0000256" key="12">
    <source>
        <dbReference type="ARBA" id="ARBA00048800"/>
    </source>
</evidence>
<evidence type="ECO:0000256" key="10">
    <source>
        <dbReference type="ARBA" id="ARBA00048680"/>
    </source>
</evidence>
<sequence>MQLKSSELLLNIRIVFSSFVVAHLVYAAIVLLSIDLTQDEDPKISAYGRLRWRLLTCWFNLFMLLYFPVTIYCDWKQKMGKWDSRRVTLLRTAKDTLMTSIIFPTTTYSDYFFWRMWHQDPTLIGPEAVFNYMPSWGQHSLHTLSGLTVILDILLTPRRRPKSILPGLSLTFAFCVVYTLVLIISYYNGDVVYNLIEIFNKQQLILLVLLAFLEHTFFYTLQWCIIDTVHGKLGKNIQKYD</sequence>
<dbReference type="AlphaFoldDB" id="A0A212FPH7"/>
<gene>
    <name evidence="17" type="ORF">KGM_212608</name>
</gene>
<evidence type="ECO:0000256" key="1">
    <source>
        <dbReference type="ARBA" id="ARBA00000923"/>
    </source>
</evidence>
<comment type="catalytic activity">
    <reaction evidence="12">
        <text>9-(9Z-octadecenoyloxy)-octadecanoate + H2O = 9-hydroxy-octadecanoate + (9Z)-octadecenoate + H(+)</text>
        <dbReference type="Rhea" id="RHEA:52048"/>
        <dbReference type="ChEBI" id="CHEBI:15377"/>
        <dbReference type="ChEBI" id="CHEBI:15378"/>
        <dbReference type="ChEBI" id="CHEBI:30823"/>
        <dbReference type="ChEBI" id="CHEBI:136282"/>
        <dbReference type="ChEBI" id="CHEBI:136286"/>
    </reaction>
    <physiologicalReaction direction="left-to-right" evidence="12">
        <dbReference type="Rhea" id="RHEA:52049"/>
    </physiologicalReaction>
</comment>
<dbReference type="OrthoDB" id="1898221at2759"/>
<dbReference type="KEGG" id="dpl:KGM_212608"/>
<dbReference type="GO" id="GO:0012505">
    <property type="term" value="C:endomembrane system"/>
    <property type="evidence" value="ECO:0007669"/>
    <property type="project" value="UniProtKB-SubCell"/>
</dbReference>